<dbReference type="OrthoDB" id="9809784at2"/>
<reference evidence="11 12" key="1">
    <citation type="submission" date="2017-03" db="EMBL/GenBank/DDBJ databases">
        <authorList>
            <person name="Afonso C.L."/>
            <person name="Miller P.J."/>
            <person name="Scott M.A."/>
            <person name="Spackman E."/>
            <person name="Goraichik I."/>
            <person name="Dimitrov K.M."/>
            <person name="Suarez D.L."/>
            <person name="Swayne D.E."/>
        </authorList>
    </citation>
    <scope>NUCLEOTIDE SEQUENCE [LARGE SCALE GENOMIC DNA]</scope>
    <source>
        <strain evidence="11 12">CECT 7691</strain>
    </source>
</reference>
<dbReference type="InterPro" id="IPR002933">
    <property type="entry name" value="Peptidase_M20"/>
</dbReference>
<dbReference type="Gene3D" id="3.40.630.10">
    <property type="entry name" value="Zn peptidases"/>
    <property type="match status" value="1"/>
</dbReference>
<proteinExistence type="inferred from homology"/>
<dbReference type="PANTHER" id="PTHR43808:SF31">
    <property type="entry name" value="N-ACETYL-L-CITRULLINE DEACETYLASE"/>
    <property type="match status" value="1"/>
</dbReference>
<dbReference type="InParanoid" id="A0A1Y5TID4"/>
<keyword evidence="6" id="KW-0479">Metal-binding</keyword>
<dbReference type="Pfam" id="PF07687">
    <property type="entry name" value="M20_dimer"/>
    <property type="match status" value="1"/>
</dbReference>
<keyword evidence="12" id="KW-1185">Reference proteome</keyword>
<dbReference type="PANTHER" id="PTHR43808">
    <property type="entry name" value="ACETYLORNITHINE DEACETYLASE"/>
    <property type="match status" value="1"/>
</dbReference>
<dbReference type="PROSITE" id="PS00759">
    <property type="entry name" value="ARGE_DAPE_CPG2_2"/>
    <property type="match status" value="1"/>
</dbReference>
<evidence type="ECO:0000256" key="1">
    <source>
        <dbReference type="ARBA" id="ARBA00001947"/>
    </source>
</evidence>
<dbReference type="GO" id="GO:0006526">
    <property type="term" value="P:L-arginine biosynthetic process"/>
    <property type="evidence" value="ECO:0007669"/>
    <property type="project" value="UniProtKB-KW"/>
</dbReference>
<dbReference type="NCBIfam" id="NF005710">
    <property type="entry name" value="PRK07522.1"/>
    <property type="match status" value="1"/>
</dbReference>
<comment type="similarity">
    <text evidence="2">Belongs to the peptidase M20A family. ArgE subfamily.</text>
</comment>
<dbReference type="Gene3D" id="3.30.70.360">
    <property type="match status" value="1"/>
</dbReference>
<evidence type="ECO:0000256" key="6">
    <source>
        <dbReference type="ARBA" id="ARBA00022723"/>
    </source>
</evidence>
<dbReference type="InterPro" id="IPR010169">
    <property type="entry name" value="AcOrn-deacetyl"/>
</dbReference>
<keyword evidence="7 11" id="KW-0378">Hydrolase</keyword>
<dbReference type="GO" id="GO:0008777">
    <property type="term" value="F:acetylornithine deacetylase activity"/>
    <property type="evidence" value="ECO:0007669"/>
    <property type="project" value="UniProtKB-EC"/>
</dbReference>
<dbReference type="Proteomes" id="UP000193200">
    <property type="component" value="Unassembled WGS sequence"/>
</dbReference>
<keyword evidence="4" id="KW-0055">Arginine biosynthesis</keyword>
<dbReference type="InterPro" id="IPR050072">
    <property type="entry name" value="Peptidase_M20A"/>
</dbReference>
<name>A0A1Y5TID4_9PROT</name>
<dbReference type="EC" id="3.5.1.16" evidence="11"/>
<dbReference type="Pfam" id="PF01546">
    <property type="entry name" value="Peptidase_M20"/>
    <property type="match status" value="1"/>
</dbReference>
<gene>
    <name evidence="11" type="primary">argE_2</name>
    <name evidence="11" type="ORF">OCH7691_02915</name>
</gene>
<evidence type="ECO:0000256" key="5">
    <source>
        <dbReference type="ARBA" id="ARBA00022605"/>
    </source>
</evidence>
<protein>
    <submittedName>
        <fullName evidence="11">Acetylornithine deacetylase</fullName>
        <ecNumber evidence="11">3.5.1.16</ecNumber>
    </submittedName>
</protein>
<accession>A0A1Y5TID4</accession>
<evidence type="ECO:0000256" key="7">
    <source>
        <dbReference type="ARBA" id="ARBA00022801"/>
    </source>
</evidence>
<feature type="domain" description="Peptidase M20 dimerisation" evidence="10">
    <location>
        <begin position="174"/>
        <end position="284"/>
    </location>
</feature>
<dbReference type="InterPro" id="IPR011650">
    <property type="entry name" value="Peptidase_M20_dimer"/>
</dbReference>
<dbReference type="CDD" id="cd03894">
    <property type="entry name" value="M20_ArgE"/>
    <property type="match status" value="1"/>
</dbReference>
<evidence type="ECO:0000256" key="2">
    <source>
        <dbReference type="ARBA" id="ARBA00005691"/>
    </source>
</evidence>
<evidence type="ECO:0000256" key="9">
    <source>
        <dbReference type="ARBA" id="ARBA00023285"/>
    </source>
</evidence>
<keyword evidence="5" id="KW-0028">Amino-acid biosynthesis</keyword>
<keyword evidence="8" id="KW-0862">Zinc</keyword>
<dbReference type="NCBIfam" id="TIGR01892">
    <property type="entry name" value="AcOrn-deacetyl"/>
    <property type="match status" value="1"/>
</dbReference>
<evidence type="ECO:0000313" key="11">
    <source>
        <dbReference type="EMBL" id="SLN64391.1"/>
    </source>
</evidence>
<dbReference type="InterPro" id="IPR036264">
    <property type="entry name" value="Bact_exopeptidase_dim_dom"/>
</dbReference>
<dbReference type="InterPro" id="IPR001261">
    <property type="entry name" value="ArgE/DapE_CS"/>
</dbReference>
<dbReference type="SUPFAM" id="SSF55031">
    <property type="entry name" value="Bacterial exopeptidase dimerisation domain"/>
    <property type="match status" value="1"/>
</dbReference>
<evidence type="ECO:0000259" key="10">
    <source>
        <dbReference type="Pfam" id="PF07687"/>
    </source>
</evidence>
<dbReference type="AlphaFoldDB" id="A0A1Y5TID4"/>
<keyword evidence="9" id="KW-0170">Cobalt</keyword>
<dbReference type="RefSeq" id="WP_085884233.1">
    <property type="nucleotide sequence ID" value="NZ_FWFR01000002.1"/>
</dbReference>
<organism evidence="11 12">
    <name type="scientific">Oceanibacterium hippocampi</name>
    <dbReference type="NCBI Taxonomy" id="745714"/>
    <lineage>
        <taxon>Bacteria</taxon>
        <taxon>Pseudomonadati</taxon>
        <taxon>Pseudomonadota</taxon>
        <taxon>Alphaproteobacteria</taxon>
        <taxon>Sneathiellales</taxon>
        <taxon>Sneathiellaceae</taxon>
        <taxon>Oceanibacterium</taxon>
    </lineage>
</organism>
<sequence length="393" mass="41924">MSAFPDRAAAILDRLVAFDTTSHKPNIELIEYVASYLGEHGVEARVVSGPSTGKADLLATIGPRDVAGIVLSGHTDVVPAVAEDWTDPPFRLAERDGKLFGRGTADMKGFIALVLARVPELLASDLKAPVHLAFSYDEEVGCLGVRELIPVLATLPVRPRLCIVGEPTGMSVVNGHKGKFAFRTRVRGLGCHSGLAPQGVNAVEYAAELIAHMKQMARRFAADGPFEEGFGVPHSTVHVGTIQGGTALNIVPDECVFDWEIRYIPAHDGAAIAEDVRSFARDSLEPRMQTVSKACGIDFDTTIDYPGLQIPADDDAVQFVQGLAGTNALGKVDFGTEAGLFQRDAGIPTVVCGPGYISDAHKPDEFIAKDQFAAGDRFLERLTARLIAGGVPR</sequence>
<evidence type="ECO:0000256" key="8">
    <source>
        <dbReference type="ARBA" id="ARBA00022833"/>
    </source>
</evidence>
<dbReference type="GO" id="GO:0046872">
    <property type="term" value="F:metal ion binding"/>
    <property type="evidence" value="ECO:0007669"/>
    <property type="project" value="UniProtKB-KW"/>
</dbReference>
<dbReference type="FunCoup" id="A0A1Y5TID4">
    <property type="interactions" value="291"/>
</dbReference>
<comment type="cofactor">
    <cofactor evidence="1">
        <name>Zn(2+)</name>
        <dbReference type="ChEBI" id="CHEBI:29105"/>
    </cofactor>
</comment>
<keyword evidence="3" id="KW-0963">Cytoplasm</keyword>
<evidence type="ECO:0000313" key="12">
    <source>
        <dbReference type="Proteomes" id="UP000193200"/>
    </source>
</evidence>
<dbReference type="SUPFAM" id="SSF53187">
    <property type="entry name" value="Zn-dependent exopeptidases"/>
    <property type="match status" value="1"/>
</dbReference>
<evidence type="ECO:0000256" key="3">
    <source>
        <dbReference type="ARBA" id="ARBA00022490"/>
    </source>
</evidence>
<dbReference type="EMBL" id="FWFR01000002">
    <property type="protein sequence ID" value="SLN64391.1"/>
    <property type="molecule type" value="Genomic_DNA"/>
</dbReference>
<evidence type="ECO:0000256" key="4">
    <source>
        <dbReference type="ARBA" id="ARBA00022571"/>
    </source>
</evidence>